<sequence>MKKIVLLVSLFSSPLFAATATVSVPIKGTITSTTCTFAADTVIDFGSITALNISNGTVPEKDLSMTANCDWTATGLKLTFIPTSIVTGDNQTMESGLTGVGFKLPSMGTINNLAFNTEHIWSSGGIVGGGTKAISVKIKPVKIPNQHITAGKINTNLIVRLTYD</sequence>
<dbReference type="InterPro" id="IPR036937">
    <property type="entry name" value="Adhesion_dom_fimbrial_sf"/>
</dbReference>
<feature type="signal peptide" evidence="5">
    <location>
        <begin position="1"/>
        <end position="17"/>
    </location>
</feature>
<evidence type="ECO:0000256" key="5">
    <source>
        <dbReference type="SAM" id="SignalP"/>
    </source>
</evidence>
<dbReference type="Pfam" id="PF00419">
    <property type="entry name" value="Fimbrial"/>
    <property type="match status" value="1"/>
</dbReference>
<protein>
    <submittedName>
        <fullName evidence="7">Fimbrial protein</fullName>
    </submittedName>
</protein>
<dbReference type="Gene3D" id="2.60.40.1090">
    <property type="entry name" value="Fimbrial-type adhesion domain"/>
    <property type="match status" value="1"/>
</dbReference>
<dbReference type="PANTHER" id="PTHR33420:SF3">
    <property type="entry name" value="FIMBRIAL SUBUNIT ELFA"/>
    <property type="match status" value="1"/>
</dbReference>
<dbReference type="InterPro" id="IPR050263">
    <property type="entry name" value="Bact_Fimbrial_Adh_Pro"/>
</dbReference>
<dbReference type="PANTHER" id="PTHR33420">
    <property type="entry name" value="FIMBRIAL SUBUNIT ELFA-RELATED"/>
    <property type="match status" value="1"/>
</dbReference>
<keyword evidence="4" id="KW-0281">Fimbrium</keyword>
<evidence type="ECO:0000256" key="4">
    <source>
        <dbReference type="ARBA" id="ARBA00023263"/>
    </source>
</evidence>
<accession>A0A5Z3B3R0</accession>
<dbReference type="InterPro" id="IPR000259">
    <property type="entry name" value="Adhesion_dom_fimbrial"/>
</dbReference>
<dbReference type="GO" id="GO:0009289">
    <property type="term" value="C:pilus"/>
    <property type="evidence" value="ECO:0007669"/>
    <property type="project" value="UniProtKB-SubCell"/>
</dbReference>
<comment type="subcellular location">
    <subcellularLocation>
        <location evidence="1">Fimbrium</location>
    </subcellularLocation>
</comment>
<comment type="similarity">
    <text evidence="2">Belongs to the fimbrial protein family.</text>
</comment>
<keyword evidence="3 5" id="KW-0732">Signal</keyword>
<dbReference type="GO" id="GO:0043709">
    <property type="term" value="P:cell adhesion involved in single-species biofilm formation"/>
    <property type="evidence" value="ECO:0007669"/>
    <property type="project" value="TreeGrafter"/>
</dbReference>
<evidence type="ECO:0000256" key="2">
    <source>
        <dbReference type="ARBA" id="ARBA00006671"/>
    </source>
</evidence>
<feature type="domain" description="Fimbrial-type adhesion" evidence="6">
    <location>
        <begin position="26"/>
        <end position="164"/>
    </location>
</feature>
<gene>
    <name evidence="7" type="ORF">F2A58_23170</name>
</gene>
<dbReference type="SUPFAM" id="SSF49401">
    <property type="entry name" value="Bacterial adhesins"/>
    <property type="match status" value="1"/>
</dbReference>
<feature type="chain" id="PRO_5026274094" evidence="5">
    <location>
        <begin position="18"/>
        <end position="164"/>
    </location>
</feature>
<evidence type="ECO:0000313" key="7">
    <source>
        <dbReference type="EMBL" id="ECR6698048.1"/>
    </source>
</evidence>
<comment type="caution">
    <text evidence="7">The sequence shown here is derived from an EMBL/GenBank/DDBJ whole genome shotgun (WGS) entry which is preliminary data.</text>
</comment>
<proteinExistence type="inferred from homology"/>
<evidence type="ECO:0000256" key="3">
    <source>
        <dbReference type="ARBA" id="ARBA00022729"/>
    </source>
</evidence>
<evidence type="ECO:0000256" key="1">
    <source>
        <dbReference type="ARBA" id="ARBA00004561"/>
    </source>
</evidence>
<reference evidence="7" key="1">
    <citation type="submission" date="2019-09" db="EMBL/GenBank/DDBJ databases">
        <authorList>
            <consortium name="PulseNet: The National Subtyping Network for Foodborne Disease Surveillance"/>
            <person name="Tarr C.L."/>
            <person name="Trees E."/>
            <person name="Katz L.S."/>
            <person name="Carleton-Romer H.A."/>
            <person name="Stroika S."/>
            <person name="Kucerova Z."/>
            <person name="Roache K.F."/>
            <person name="Sabol A.L."/>
            <person name="Besser J."/>
            <person name="Gerner-Smidt P."/>
        </authorList>
    </citation>
    <scope>NUCLEOTIDE SEQUENCE</scope>
    <source>
        <strain evidence="7">PNUSAS096589</strain>
    </source>
</reference>
<organism evidence="7">
    <name type="scientific">Salmonella enterica</name>
    <name type="common">Salmonella choleraesuis</name>
    <dbReference type="NCBI Taxonomy" id="28901"/>
    <lineage>
        <taxon>Bacteria</taxon>
        <taxon>Pseudomonadati</taxon>
        <taxon>Pseudomonadota</taxon>
        <taxon>Gammaproteobacteria</taxon>
        <taxon>Enterobacterales</taxon>
        <taxon>Enterobacteriaceae</taxon>
        <taxon>Salmonella</taxon>
    </lineage>
</organism>
<evidence type="ECO:0000259" key="6">
    <source>
        <dbReference type="Pfam" id="PF00419"/>
    </source>
</evidence>
<dbReference type="AlphaFoldDB" id="A0A5Z3B3R0"/>
<name>A0A5Z3B3R0_SALER</name>
<dbReference type="InterPro" id="IPR008966">
    <property type="entry name" value="Adhesion_dom_sf"/>
</dbReference>
<dbReference type="EMBL" id="AAKGZA010000043">
    <property type="protein sequence ID" value="ECR6698048.1"/>
    <property type="molecule type" value="Genomic_DNA"/>
</dbReference>